<dbReference type="SUPFAM" id="SSF49313">
    <property type="entry name" value="Cadherin-like"/>
    <property type="match status" value="2"/>
</dbReference>
<reference evidence="10 11" key="1">
    <citation type="submission" date="2018-11" db="EMBL/GenBank/DDBJ databases">
        <authorList>
            <consortium name="Pathogen Informatics"/>
        </authorList>
    </citation>
    <scope>NUCLEOTIDE SEQUENCE [LARGE SCALE GENOMIC DNA]</scope>
</reference>
<dbReference type="PROSITE" id="PS00232">
    <property type="entry name" value="CADHERIN_1"/>
    <property type="match status" value="1"/>
</dbReference>
<keyword evidence="4" id="KW-0677">Repeat</keyword>
<evidence type="ECO:0000256" key="7">
    <source>
        <dbReference type="ARBA" id="ARBA00023136"/>
    </source>
</evidence>
<keyword evidence="3" id="KW-0732">Signal</keyword>
<evidence type="ECO:0000256" key="8">
    <source>
        <dbReference type="PROSITE-ProRule" id="PRU00043"/>
    </source>
</evidence>
<organism evidence="10 11">
    <name type="scientific">Gongylonema pulchrum</name>
    <dbReference type="NCBI Taxonomy" id="637853"/>
    <lineage>
        <taxon>Eukaryota</taxon>
        <taxon>Metazoa</taxon>
        <taxon>Ecdysozoa</taxon>
        <taxon>Nematoda</taxon>
        <taxon>Chromadorea</taxon>
        <taxon>Rhabditida</taxon>
        <taxon>Spirurina</taxon>
        <taxon>Spiruromorpha</taxon>
        <taxon>Spiruroidea</taxon>
        <taxon>Gongylonematidae</taxon>
        <taxon>Gongylonema</taxon>
    </lineage>
</organism>
<comment type="subcellular location">
    <subcellularLocation>
        <location evidence="1">Membrane</location>
        <topology evidence="1">Single-pass membrane protein</topology>
    </subcellularLocation>
</comment>
<gene>
    <name evidence="10" type="ORF">GPUH_LOCUS670</name>
</gene>
<feature type="domain" description="Cadherin" evidence="9">
    <location>
        <begin position="1"/>
        <end position="45"/>
    </location>
</feature>
<dbReference type="OrthoDB" id="6252479at2759"/>
<dbReference type="Proteomes" id="UP000271098">
    <property type="component" value="Unassembled WGS sequence"/>
</dbReference>
<dbReference type="GO" id="GO:0000902">
    <property type="term" value="P:cell morphogenesis"/>
    <property type="evidence" value="ECO:0007669"/>
    <property type="project" value="TreeGrafter"/>
</dbReference>
<dbReference type="PANTHER" id="PTHR24027:SF422">
    <property type="entry name" value="CADHERIN DOMAIN-CONTAINING PROTEIN"/>
    <property type="match status" value="1"/>
</dbReference>
<dbReference type="PRINTS" id="PR00205">
    <property type="entry name" value="CADHERIN"/>
</dbReference>
<dbReference type="CDD" id="cd11304">
    <property type="entry name" value="Cadherin_repeat"/>
    <property type="match status" value="1"/>
</dbReference>
<evidence type="ECO:0000313" key="11">
    <source>
        <dbReference type="Proteomes" id="UP000271098"/>
    </source>
</evidence>
<evidence type="ECO:0000313" key="10">
    <source>
        <dbReference type="EMBL" id="VDK28498.1"/>
    </source>
</evidence>
<keyword evidence="5 8" id="KW-0106">Calcium</keyword>
<keyword evidence="7" id="KW-0472">Membrane</keyword>
<dbReference type="Gene3D" id="2.60.40.60">
    <property type="entry name" value="Cadherins"/>
    <property type="match status" value="2"/>
</dbReference>
<keyword evidence="11" id="KW-1185">Reference proteome</keyword>
<dbReference type="GO" id="GO:0016477">
    <property type="term" value="P:cell migration"/>
    <property type="evidence" value="ECO:0007669"/>
    <property type="project" value="TreeGrafter"/>
</dbReference>
<dbReference type="GO" id="GO:0005509">
    <property type="term" value="F:calcium ion binding"/>
    <property type="evidence" value="ECO:0007669"/>
    <property type="project" value="UniProtKB-UniRule"/>
</dbReference>
<dbReference type="InterPro" id="IPR002126">
    <property type="entry name" value="Cadherin-like_dom"/>
</dbReference>
<sequence length="117" mass="13048">MDRELQSEKQFVIEVRATDKGVPPLEGRGNVTIRVTDVNDNEPYFKKKLYFGSVAETAPAGSPVMSVAAQDKDNEARDNIFSYELMEENQYFYITTEVDPGSSSVGVLRVKKVSPIP</sequence>
<evidence type="ECO:0000256" key="5">
    <source>
        <dbReference type="ARBA" id="ARBA00022837"/>
    </source>
</evidence>
<dbReference type="GO" id="GO:0016342">
    <property type="term" value="C:catenin complex"/>
    <property type="evidence" value="ECO:0007669"/>
    <property type="project" value="TreeGrafter"/>
</dbReference>
<keyword evidence="2" id="KW-0812">Transmembrane</keyword>
<dbReference type="PROSITE" id="PS50268">
    <property type="entry name" value="CADHERIN_2"/>
    <property type="match status" value="2"/>
</dbReference>
<evidence type="ECO:0000259" key="9">
    <source>
        <dbReference type="PROSITE" id="PS50268"/>
    </source>
</evidence>
<accession>A0A3P6QCH1</accession>
<dbReference type="GO" id="GO:0007043">
    <property type="term" value="P:cell-cell junction assembly"/>
    <property type="evidence" value="ECO:0007669"/>
    <property type="project" value="TreeGrafter"/>
</dbReference>
<feature type="domain" description="Cadherin" evidence="9">
    <location>
        <begin position="46"/>
        <end position="112"/>
    </location>
</feature>
<proteinExistence type="predicted"/>
<dbReference type="EMBL" id="UYRT01000644">
    <property type="protein sequence ID" value="VDK28498.1"/>
    <property type="molecule type" value="Genomic_DNA"/>
</dbReference>
<dbReference type="GO" id="GO:0016339">
    <property type="term" value="P:calcium-dependent cell-cell adhesion via plasma membrane cell adhesion molecules"/>
    <property type="evidence" value="ECO:0007669"/>
    <property type="project" value="TreeGrafter"/>
</dbReference>
<dbReference type="InterPro" id="IPR039808">
    <property type="entry name" value="Cadherin"/>
</dbReference>
<name>A0A3P6QCH1_9BILA</name>
<dbReference type="GO" id="GO:0044331">
    <property type="term" value="P:cell-cell adhesion mediated by cadherin"/>
    <property type="evidence" value="ECO:0007669"/>
    <property type="project" value="TreeGrafter"/>
</dbReference>
<dbReference type="GO" id="GO:0045296">
    <property type="term" value="F:cadherin binding"/>
    <property type="evidence" value="ECO:0007669"/>
    <property type="project" value="TreeGrafter"/>
</dbReference>
<keyword evidence="6" id="KW-1133">Transmembrane helix</keyword>
<dbReference type="GO" id="GO:0007156">
    <property type="term" value="P:homophilic cell adhesion via plasma membrane adhesion molecules"/>
    <property type="evidence" value="ECO:0007669"/>
    <property type="project" value="InterPro"/>
</dbReference>
<evidence type="ECO:0000256" key="1">
    <source>
        <dbReference type="ARBA" id="ARBA00004167"/>
    </source>
</evidence>
<dbReference type="InterPro" id="IPR015919">
    <property type="entry name" value="Cadherin-like_sf"/>
</dbReference>
<evidence type="ECO:0000256" key="4">
    <source>
        <dbReference type="ARBA" id="ARBA00022737"/>
    </source>
</evidence>
<evidence type="ECO:0000256" key="3">
    <source>
        <dbReference type="ARBA" id="ARBA00022729"/>
    </source>
</evidence>
<protein>
    <recommendedName>
        <fullName evidence="9">Cadherin domain-containing protein</fullName>
    </recommendedName>
</protein>
<evidence type="ECO:0000256" key="6">
    <source>
        <dbReference type="ARBA" id="ARBA00022989"/>
    </source>
</evidence>
<dbReference type="GO" id="GO:0005912">
    <property type="term" value="C:adherens junction"/>
    <property type="evidence" value="ECO:0007669"/>
    <property type="project" value="TreeGrafter"/>
</dbReference>
<dbReference type="InterPro" id="IPR020894">
    <property type="entry name" value="Cadherin_CS"/>
</dbReference>
<dbReference type="GO" id="GO:0008013">
    <property type="term" value="F:beta-catenin binding"/>
    <property type="evidence" value="ECO:0007669"/>
    <property type="project" value="TreeGrafter"/>
</dbReference>
<dbReference type="AlphaFoldDB" id="A0A3P6QCH1"/>
<dbReference type="GO" id="GO:0034332">
    <property type="term" value="P:adherens junction organization"/>
    <property type="evidence" value="ECO:0007669"/>
    <property type="project" value="TreeGrafter"/>
</dbReference>
<dbReference type="PANTHER" id="PTHR24027">
    <property type="entry name" value="CADHERIN-23"/>
    <property type="match status" value="1"/>
</dbReference>
<evidence type="ECO:0000256" key="2">
    <source>
        <dbReference type="ARBA" id="ARBA00022692"/>
    </source>
</evidence>